<dbReference type="Proteomes" id="UP000266506">
    <property type="component" value="Unassembled WGS sequence"/>
</dbReference>
<dbReference type="PRINTS" id="PR00315">
    <property type="entry name" value="ELONGATNFCT"/>
</dbReference>
<dbReference type="InterPro" id="IPR020568">
    <property type="entry name" value="Ribosomal_Su5_D2-typ_SF"/>
</dbReference>
<dbReference type="InParanoid" id="A0A397RWZ7"/>
<dbReference type="SUPFAM" id="SSF52540">
    <property type="entry name" value="P-loop containing nucleoside triphosphate hydrolases"/>
    <property type="match status" value="1"/>
</dbReference>
<keyword evidence="4" id="KW-0648">Protein biosynthesis</keyword>
<dbReference type="CDD" id="cd03713">
    <property type="entry name" value="EFG_mtEFG_C"/>
    <property type="match status" value="1"/>
</dbReference>
<dbReference type="Gene3D" id="2.40.30.10">
    <property type="entry name" value="Translation factors"/>
    <property type="match status" value="1"/>
</dbReference>
<dbReference type="PANTHER" id="PTHR43261">
    <property type="entry name" value="TRANSLATION ELONGATION FACTOR G-RELATED"/>
    <property type="match status" value="1"/>
</dbReference>
<dbReference type="InterPro" id="IPR035647">
    <property type="entry name" value="EFG_III/V"/>
</dbReference>
<evidence type="ECO:0000313" key="5">
    <source>
        <dbReference type="Proteomes" id="UP000266506"/>
    </source>
</evidence>
<dbReference type="InterPro" id="IPR005517">
    <property type="entry name" value="Transl_elong_EFG/EF2_IV"/>
</dbReference>
<dbReference type="GO" id="GO:0003924">
    <property type="term" value="F:GTPase activity"/>
    <property type="evidence" value="ECO:0007669"/>
    <property type="project" value="InterPro"/>
</dbReference>
<dbReference type="AlphaFoldDB" id="A0A397RWZ7"/>
<dbReference type="Gene3D" id="3.30.70.240">
    <property type="match status" value="1"/>
</dbReference>
<dbReference type="SUPFAM" id="SSF50447">
    <property type="entry name" value="Translation proteins"/>
    <property type="match status" value="1"/>
</dbReference>
<dbReference type="InterPro" id="IPR000795">
    <property type="entry name" value="T_Tr_GTP-bd_dom"/>
</dbReference>
<dbReference type="NCBIfam" id="TIGR00231">
    <property type="entry name" value="small_GTP"/>
    <property type="match status" value="1"/>
</dbReference>
<dbReference type="EMBL" id="QXEV01000007">
    <property type="protein sequence ID" value="RIA77772.1"/>
    <property type="molecule type" value="Genomic_DNA"/>
</dbReference>
<dbReference type="SMART" id="SM00889">
    <property type="entry name" value="EFG_IV"/>
    <property type="match status" value="1"/>
</dbReference>
<dbReference type="InterPro" id="IPR014721">
    <property type="entry name" value="Ribsml_uS5_D2-typ_fold_subgr"/>
</dbReference>
<keyword evidence="2" id="KW-0342">GTP-binding</keyword>
<dbReference type="InterPro" id="IPR047872">
    <property type="entry name" value="EFG_IV"/>
</dbReference>
<protein>
    <submittedName>
        <fullName evidence="4">Translation elongation factor 2 (EF-2/EF-G)</fullName>
    </submittedName>
</protein>
<dbReference type="CDD" id="cd01434">
    <property type="entry name" value="EFG_mtEFG1_IV"/>
    <property type="match status" value="1"/>
</dbReference>
<dbReference type="InterPro" id="IPR041095">
    <property type="entry name" value="EFG_II"/>
</dbReference>
<dbReference type="Pfam" id="PF14492">
    <property type="entry name" value="EFG_III"/>
    <property type="match status" value="1"/>
</dbReference>
<dbReference type="GO" id="GO:0005525">
    <property type="term" value="F:GTP binding"/>
    <property type="evidence" value="ECO:0007669"/>
    <property type="project" value="UniProtKB-KW"/>
</dbReference>
<dbReference type="SUPFAM" id="SSF54980">
    <property type="entry name" value="EF-G C-terminal domain-like"/>
    <property type="match status" value="2"/>
</dbReference>
<dbReference type="GO" id="GO:0032790">
    <property type="term" value="P:ribosome disassembly"/>
    <property type="evidence" value="ECO:0007669"/>
    <property type="project" value="TreeGrafter"/>
</dbReference>
<dbReference type="CDD" id="cd04170">
    <property type="entry name" value="EF-G_bact"/>
    <property type="match status" value="1"/>
</dbReference>
<keyword evidence="4" id="KW-0251">Elongation factor</keyword>
<dbReference type="GO" id="GO:0003746">
    <property type="term" value="F:translation elongation factor activity"/>
    <property type="evidence" value="ECO:0007669"/>
    <property type="project" value="UniProtKB-KW"/>
</dbReference>
<evidence type="ECO:0000259" key="3">
    <source>
        <dbReference type="PROSITE" id="PS51722"/>
    </source>
</evidence>
<dbReference type="InterPro" id="IPR053905">
    <property type="entry name" value="EF-G-like_DII"/>
</dbReference>
<dbReference type="PANTHER" id="PTHR43261:SF6">
    <property type="entry name" value="ELONGATION FACTOR G-LIKE PROTEIN"/>
    <property type="match status" value="1"/>
</dbReference>
<dbReference type="SUPFAM" id="SSF54211">
    <property type="entry name" value="Ribosomal protein S5 domain 2-like"/>
    <property type="match status" value="1"/>
</dbReference>
<proteinExistence type="predicted"/>
<dbReference type="InterPro" id="IPR005225">
    <property type="entry name" value="Small_GTP-bd"/>
</dbReference>
<sequence length="680" mass="74831">MKNIRNIVLLGHLQSGKTTLAETLYAAATGNAKGSVDAGTSISDYTPEEKSRKSSVHSAILPLEYKGTKINLIDCPGSDDFITDTISAISVVKGAVLLIDASKGVEVGTVKHWNFLRKKNIPTIIYVNKMDKPDVHFDKLMDDIRTKLGKNAIPFCYPMGHNDGFDGFVNCVTLTARKFNGKECEDAEIYPDKRAAVLELHNQMVEAVAETSEELMEKFFMGEQLTREEIQEGLRKSVLGSELIPVLVGSAIKGIGIHTLLDMMIDYLPNPQDLNPIEGEDMDGNPVERKTLDEEPFSAFVFKTMVDPYFGTANIFKVNSGKIKVGDTIHVSKLDKDIQVSQLNTVTGSKMTPVNELTAGDIGCIVKADGVENSMTLSSPSSKITYPEIDYPTAVYYKALLTSSKSDEEKLGNVLAKICLEDKSIEVKRNPETNQLLIGTLGISHLSYLLERMKNTYKLNLTTEDSKIVYRETIRGAATGNGRYIKQSGGSGFYGVVEMEFKPAPENTFSEEVFGGAVPKNYFPAVEKGFYEACEKGLLAGFPVIGVHAILKDGKYHAVDSNELAFKMAAILAFKDAYMNCKPVILEPIIKITVTVEADMVGDIISDLNQRRAKVTGMDVNSRGNQKITALVPESEIQEYTNDLKSLTQGSGFFVREFSNYEAMPQALQDKLLKTLAEQK</sequence>
<comment type="caution">
    <text evidence="4">The sequence shown here is derived from an EMBL/GenBank/DDBJ whole genome shotgun (WGS) entry which is preliminary data.</text>
</comment>
<dbReference type="OrthoDB" id="9804431at2"/>
<evidence type="ECO:0000256" key="1">
    <source>
        <dbReference type="ARBA" id="ARBA00022741"/>
    </source>
</evidence>
<gene>
    <name evidence="4" type="ORF">EI71_00925</name>
</gene>
<dbReference type="InterPro" id="IPR009000">
    <property type="entry name" value="Transl_B-barrel_sf"/>
</dbReference>
<dbReference type="Pfam" id="PF03764">
    <property type="entry name" value="EFG_IV"/>
    <property type="match status" value="1"/>
</dbReference>
<evidence type="ECO:0000256" key="2">
    <source>
        <dbReference type="ARBA" id="ARBA00023134"/>
    </source>
</evidence>
<organism evidence="4 5">
    <name type="scientific">Anaeroplasma bactoclasticum</name>
    <dbReference type="NCBI Taxonomy" id="2088"/>
    <lineage>
        <taxon>Bacteria</taxon>
        <taxon>Bacillati</taxon>
        <taxon>Mycoplasmatota</taxon>
        <taxon>Mollicutes</taxon>
        <taxon>Anaeroplasmatales</taxon>
        <taxon>Anaeroplasmataceae</taxon>
        <taxon>Anaeroplasma</taxon>
    </lineage>
</organism>
<dbReference type="FunFam" id="3.30.70.240:FF:000001">
    <property type="entry name" value="Elongation factor G"/>
    <property type="match status" value="1"/>
</dbReference>
<feature type="domain" description="Tr-type G" evidence="3">
    <location>
        <begin position="2"/>
        <end position="272"/>
    </location>
</feature>
<dbReference type="RefSeq" id="WP_119016077.1">
    <property type="nucleotide sequence ID" value="NZ_QXEV01000007.1"/>
</dbReference>
<dbReference type="Gene3D" id="3.30.230.10">
    <property type="match status" value="1"/>
</dbReference>
<dbReference type="PROSITE" id="PS51722">
    <property type="entry name" value="G_TR_2"/>
    <property type="match status" value="1"/>
</dbReference>
<accession>A0A397RWZ7</accession>
<dbReference type="Pfam" id="PF00009">
    <property type="entry name" value="GTP_EFTU"/>
    <property type="match status" value="1"/>
</dbReference>
<dbReference type="InterPro" id="IPR000640">
    <property type="entry name" value="EFG_V-like"/>
</dbReference>
<dbReference type="Pfam" id="PF00679">
    <property type="entry name" value="EFG_C"/>
    <property type="match status" value="1"/>
</dbReference>
<reference evidence="4 5" key="1">
    <citation type="submission" date="2018-08" db="EMBL/GenBank/DDBJ databases">
        <title>Genomic Encyclopedia of Archaeal and Bacterial Type Strains, Phase II (KMG-II): from individual species to whole genera.</title>
        <authorList>
            <person name="Goeker M."/>
        </authorList>
    </citation>
    <scope>NUCLEOTIDE SEQUENCE [LARGE SCALE GENOMIC DNA]</scope>
    <source>
        <strain evidence="4 5">ATCC 27112</strain>
    </source>
</reference>
<keyword evidence="5" id="KW-1185">Reference proteome</keyword>
<dbReference type="Pfam" id="PF22042">
    <property type="entry name" value="EF-G_D2"/>
    <property type="match status" value="1"/>
</dbReference>
<dbReference type="InterPro" id="IPR027417">
    <property type="entry name" value="P-loop_NTPase"/>
</dbReference>
<dbReference type="InterPro" id="IPR035649">
    <property type="entry name" value="EFG_V"/>
</dbReference>
<name>A0A397RWZ7_9MOLU</name>
<dbReference type="Gene3D" id="3.40.50.300">
    <property type="entry name" value="P-loop containing nucleotide triphosphate hydrolases"/>
    <property type="match status" value="1"/>
</dbReference>
<dbReference type="FunFam" id="3.30.230.10:FF:000003">
    <property type="entry name" value="Elongation factor G"/>
    <property type="match status" value="1"/>
</dbReference>
<dbReference type="NCBIfam" id="NF009381">
    <property type="entry name" value="PRK12740.1-5"/>
    <property type="match status" value="1"/>
</dbReference>
<dbReference type="Gene3D" id="3.30.70.870">
    <property type="entry name" value="Elongation Factor G (Translational Gtpase), domain 3"/>
    <property type="match status" value="1"/>
</dbReference>
<keyword evidence="1" id="KW-0547">Nucleotide-binding</keyword>
<dbReference type="SMART" id="SM00838">
    <property type="entry name" value="EFG_C"/>
    <property type="match status" value="1"/>
</dbReference>
<evidence type="ECO:0000313" key="4">
    <source>
        <dbReference type="EMBL" id="RIA77772.1"/>
    </source>
</evidence>